<comment type="caution">
    <text evidence="3">The sequence shown here is derived from an EMBL/GenBank/DDBJ whole genome shotgun (WGS) entry which is preliminary data.</text>
</comment>
<feature type="region of interest" description="Disordered" evidence="1">
    <location>
        <begin position="52"/>
        <end position="91"/>
    </location>
</feature>
<evidence type="ECO:0000313" key="4">
    <source>
        <dbReference type="Proteomes" id="UP001446205"/>
    </source>
</evidence>
<name>A0ABU9D8I6_9PROT</name>
<evidence type="ECO:0000313" key="3">
    <source>
        <dbReference type="EMBL" id="MEK8089841.1"/>
    </source>
</evidence>
<feature type="compositionally biased region" description="Basic and acidic residues" evidence="1">
    <location>
        <begin position="53"/>
        <end position="62"/>
    </location>
</feature>
<keyword evidence="2" id="KW-0732">Signal</keyword>
<dbReference type="EMBL" id="JBBPCO010000008">
    <property type="protein sequence ID" value="MEK8089841.1"/>
    <property type="molecule type" value="Genomic_DNA"/>
</dbReference>
<feature type="chain" id="PRO_5046159784" evidence="2">
    <location>
        <begin position="21"/>
        <end position="91"/>
    </location>
</feature>
<accession>A0ABU9D8I6</accession>
<protein>
    <submittedName>
        <fullName evidence="3">Uncharacterized protein</fullName>
    </submittedName>
</protein>
<organism evidence="3 4">
    <name type="scientific">Thermithiobacillus plumbiphilus</name>
    <dbReference type="NCBI Taxonomy" id="1729899"/>
    <lineage>
        <taxon>Bacteria</taxon>
        <taxon>Pseudomonadati</taxon>
        <taxon>Pseudomonadota</taxon>
        <taxon>Acidithiobacillia</taxon>
        <taxon>Acidithiobacillales</taxon>
        <taxon>Thermithiobacillaceae</taxon>
        <taxon>Thermithiobacillus</taxon>
    </lineage>
</organism>
<evidence type="ECO:0000256" key="2">
    <source>
        <dbReference type="SAM" id="SignalP"/>
    </source>
</evidence>
<gene>
    <name evidence="3" type="ORF">WOB96_08670</name>
</gene>
<proteinExistence type="predicted"/>
<dbReference type="Proteomes" id="UP001446205">
    <property type="component" value="Unassembled WGS sequence"/>
</dbReference>
<keyword evidence="4" id="KW-1185">Reference proteome</keyword>
<feature type="compositionally biased region" description="Basic and acidic residues" evidence="1">
    <location>
        <begin position="69"/>
        <end position="91"/>
    </location>
</feature>
<dbReference type="RefSeq" id="WP_341370899.1">
    <property type="nucleotide sequence ID" value="NZ_JBBPCO010000008.1"/>
</dbReference>
<reference evidence="3 4" key="1">
    <citation type="submission" date="2024-04" db="EMBL/GenBank/DDBJ databases">
        <authorList>
            <person name="Abashina T."/>
            <person name="Shaikin A."/>
        </authorList>
    </citation>
    <scope>NUCLEOTIDE SEQUENCE [LARGE SCALE GENOMIC DNA]</scope>
    <source>
        <strain evidence="3 4">AAFK</strain>
    </source>
</reference>
<sequence length="91" mass="9633">MKRILLLAAALLFGSAPVLAAGDDLADAQKVPRLKYRSSGPVCSCISGMSEADISRGRKKLPESGSGADDGKWEASKDSGLNEKEKINEVR</sequence>
<feature type="signal peptide" evidence="2">
    <location>
        <begin position="1"/>
        <end position="20"/>
    </location>
</feature>
<evidence type="ECO:0000256" key="1">
    <source>
        <dbReference type="SAM" id="MobiDB-lite"/>
    </source>
</evidence>